<protein>
    <submittedName>
        <fullName evidence="7">Hydroxyacid dehydrogenase</fullName>
    </submittedName>
</protein>
<proteinExistence type="inferred from homology"/>
<dbReference type="Pfam" id="PF02826">
    <property type="entry name" value="2-Hacid_dh_C"/>
    <property type="match status" value="1"/>
</dbReference>
<comment type="caution">
    <text evidence="7">The sequence shown here is derived from an EMBL/GenBank/DDBJ whole genome shotgun (WGS) entry which is preliminary data.</text>
</comment>
<keyword evidence="8" id="KW-1185">Reference proteome</keyword>
<reference evidence="8" key="1">
    <citation type="submission" date="2023-07" db="EMBL/GenBank/DDBJ databases">
        <title>Whole genome sequence analysis of rice epiphytic Sphingomonas sanguinis OsEp_Plm_15B2.</title>
        <authorList>
            <person name="Sahu K.P."/>
            <person name="Asharani P."/>
            <person name="Reddy B."/>
            <person name="Kumar A."/>
        </authorList>
    </citation>
    <scope>NUCLEOTIDE SEQUENCE [LARGE SCALE GENOMIC DNA]</scope>
    <source>
        <strain evidence="8">OsEp_Plm_15B2</strain>
    </source>
</reference>
<evidence type="ECO:0000256" key="1">
    <source>
        <dbReference type="ARBA" id="ARBA00005854"/>
    </source>
</evidence>
<dbReference type="InterPro" id="IPR050857">
    <property type="entry name" value="D-2-hydroxyacid_DH"/>
</dbReference>
<dbReference type="Pfam" id="PF00389">
    <property type="entry name" value="2-Hacid_dh"/>
    <property type="match status" value="1"/>
</dbReference>
<evidence type="ECO:0000313" key="8">
    <source>
        <dbReference type="Proteomes" id="UP001292182"/>
    </source>
</evidence>
<dbReference type="InterPro" id="IPR006139">
    <property type="entry name" value="D-isomer_2_OHA_DH_cat_dom"/>
</dbReference>
<comment type="similarity">
    <text evidence="1 4">Belongs to the D-isomer specific 2-hydroxyacid dehydrogenase family.</text>
</comment>
<dbReference type="InterPro" id="IPR029753">
    <property type="entry name" value="D-isomer_DH_CS"/>
</dbReference>
<sequence>MTQNLSILVVGGAVAPAAQDQARERGITMSVCKPYPDADELAGAANEAEAHALILRLGRIPRDAITRMQTVRIIAKHGVGIDGIDVDAASERGIPVVVAGGANAQSVAEQGLALLLGVARSTAWLDRRIRDGHWDKSTYAGTELAGKAVGLIGLGAIGRAFLTLLRPFGVTASVYDPYLPAHLVPEGVELVEDVGTLFRSSDILSLHCPLTDENRGLIDAAAIARMRPGAILLNTARGELIDEPALVAALREGRLGGAGLDTFANEPIAADHPLLTLDNVVVSPHVGANTHEARARVGVRCIEQIADYLERGALDPRNHINKAVLATV</sequence>
<name>A0ABU5LU72_9SPHN</name>
<dbReference type="PANTHER" id="PTHR42789">
    <property type="entry name" value="D-ISOMER SPECIFIC 2-HYDROXYACID DEHYDROGENASE FAMILY PROTEIN (AFU_ORTHOLOGUE AFUA_6G10090)"/>
    <property type="match status" value="1"/>
</dbReference>
<feature type="domain" description="D-isomer specific 2-hydroxyacid dehydrogenase NAD-binding" evidence="6">
    <location>
        <begin position="112"/>
        <end position="287"/>
    </location>
</feature>
<accession>A0ABU5LU72</accession>
<evidence type="ECO:0000259" key="6">
    <source>
        <dbReference type="Pfam" id="PF02826"/>
    </source>
</evidence>
<keyword evidence="3" id="KW-0520">NAD</keyword>
<dbReference type="CDD" id="cd12173">
    <property type="entry name" value="PGDH_4"/>
    <property type="match status" value="1"/>
</dbReference>
<dbReference type="PROSITE" id="PS00670">
    <property type="entry name" value="D_2_HYDROXYACID_DH_2"/>
    <property type="match status" value="1"/>
</dbReference>
<evidence type="ECO:0000259" key="5">
    <source>
        <dbReference type="Pfam" id="PF00389"/>
    </source>
</evidence>
<dbReference type="EMBL" id="JAOBTW010000017">
    <property type="protein sequence ID" value="MDZ7283255.1"/>
    <property type="molecule type" value="Genomic_DNA"/>
</dbReference>
<dbReference type="Proteomes" id="UP001292182">
    <property type="component" value="Unassembled WGS sequence"/>
</dbReference>
<feature type="domain" description="D-isomer specific 2-hydroxyacid dehydrogenase catalytic" evidence="5">
    <location>
        <begin position="13"/>
        <end position="313"/>
    </location>
</feature>
<keyword evidence="2 4" id="KW-0560">Oxidoreductase</keyword>
<organism evidence="7 8">
    <name type="scientific">Sphingomonas sanguinis</name>
    <dbReference type="NCBI Taxonomy" id="33051"/>
    <lineage>
        <taxon>Bacteria</taxon>
        <taxon>Pseudomonadati</taxon>
        <taxon>Pseudomonadota</taxon>
        <taxon>Alphaproteobacteria</taxon>
        <taxon>Sphingomonadales</taxon>
        <taxon>Sphingomonadaceae</taxon>
        <taxon>Sphingomonas</taxon>
    </lineage>
</organism>
<evidence type="ECO:0000313" key="7">
    <source>
        <dbReference type="EMBL" id="MDZ7283255.1"/>
    </source>
</evidence>
<dbReference type="PANTHER" id="PTHR42789:SF1">
    <property type="entry name" value="D-ISOMER SPECIFIC 2-HYDROXYACID DEHYDROGENASE FAMILY PROTEIN (AFU_ORTHOLOGUE AFUA_6G10090)"/>
    <property type="match status" value="1"/>
</dbReference>
<gene>
    <name evidence="7" type="ORF">N4G62_14605</name>
</gene>
<evidence type="ECO:0000256" key="3">
    <source>
        <dbReference type="ARBA" id="ARBA00023027"/>
    </source>
</evidence>
<evidence type="ECO:0000256" key="4">
    <source>
        <dbReference type="RuleBase" id="RU003719"/>
    </source>
</evidence>
<dbReference type="PROSITE" id="PS00671">
    <property type="entry name" value="D_2_HYDROXYACID_DH_3"/>
    <property type="match status" value="1"/>
</dbReference>
<evidence type="ECO:0000256" key="2">
    <source>
        <dbReference type="ARBA" id="ARBA00023002"/>
    </source>
</evidence>
<dbReference type="InterPro" id="IPR006140">
    <property type="entry name" value="D-isomer_DH_NAD-bd"/>
</dbReference>
<dbReference type="RefSeq" id="WP_219019639.1">
    <property type="nucleotide sequence ID" value="NZ_CP079203.1"/>
</dbReference>